<proteinExistence type="predicted"/>
<dbReference type="OrthoDB" id="9812708at2"/>
<evidence type="ECO:0000313" key="2">
    <source>
        <dbReference type="EMBL" id="CDZ77361.1"/>
    </source>
</evidence>
<accession>A0A078KWJ8</accession>
<name>A0A078KWJ8_9GAMM</name>
<dbReference type="EMBL" id="CCSB01000002">
    <property type="protein sequence ID" value="CDZ77361.1"/>
    <property type="molecule type" value="Genomic_DNA"/>
</dbReference>
<dbReference type="SUPFAM" id="SSF48403">
    <property type="entry name" value="Ankyrin repeat"/>
    <property type="match status" value="1"/>
</dbReference>
<dbReference type="Pfam" id="PF13637">
    <property type="entry name" value="Ank_4"/>
    <property type="match status" value="1"/>
</dbReference>
<keyword evidence="3" id="KW-1185">Reference proteome</keyword>
<evidence type="ECO:0000256" key="1">
    <source>
        <dbReference type="SAM" id="MobiDB-lite"/>
    </source>
</evidence>
<evidence type="ECO:0000313" key="3">
    <source>
        <dbReference type="Proteomes" id="UP000044071"/>
    </source>
</evidence>
<reference evidence="2 3" key="1">
    <citation type="submission" date="2014-06" db="EMBL/GenBank/DDBJ databases">
        <authorList>
            <person name="Urmite Genomes Urmite Genomes"/>
        </authorList>
    </citation>
    <scope>NUCLEOTIDE SEQUENCE [LARGE SCALE GENOMIC DNA]</scope>
</reference>
<dbReference type="Proteomes" id="UP000044071">
    <property type="component" value="Unassembled WGS sequence"/>
</dbReference>
<sequence length="90" mass="10174">MTGNINDLDANDETPLTKAIKERADKESRDKISSFHIAEDEHFRAIRILLTNKDIDVNEENAQGDTPLLIAVQTGQPVEAMWGSDQKYYI</sequence>
<dbReference type="InterPro" id="IPR002110">
    <property type="entry name" value="Ankyrin_rpt"/>
</dbReference>
<dbReference type="Gene3D" id="1.25.40.20">
    <property type="entry name" value="Ankyrin repeat-containing domain"/>
    <property type="match status" value="1"/>
</dbReference>
<organism evidence="2 3">
    <name type="scientific">Legionella massiliensis</name>
    <dbReference type="NCBI Taxonomy" id="1034943"/>
    <lineage>
        <taxon>Bacteria</taxon>
        <taxon>Pseudomonadati</taxon>
        <taxon>Pseudomonadota</taxon>
        <taxon>Gammaproteobacteria</taxon>
        <taxon>Legionellales</taxon>
        <taxon>Legionellaceae</taxon>
        <taxon>Legionella</taxon>
    </lineage>
</organism>
<dbReference type="InterPro" id="IPR036770">
    <property type="entry name" value="Ankyrin_rpt-contain_sf"/>
</dbReference>
<feature type="region of interest" description="Disordered" evidence="1">
    <location>
        <begin position="1"/>
        <end position="25"/>
    </location>
</feature>
<gene>
    <name evidence="2" type="ORF">BN59_01644</name>
</gene>
<protein>
    <submittedName>
        <fullName evidence="2">Ankyrin repeats (3 copies)</fullName>
    </submittedName>
</protein>
<dbReference type="AlphaFoldDB" id="A0A078KWJ8"/>